<dbReference type="InterPro" id="IPR036365">
    <property type="entry name" value="PGBD-like_sf"/>
</dbReference>
<feature type="domain" description="Peptidoglycan binding-like" evidence="1">
    <location>
        <begin position="1"/>
        <end position="41"/>
    </location>
</feature>
<gene>
    <name evidence="2" type="ORF">CHI12_09490</name>
</gene>
<dbReference type="Proteomes" id="UP000216475">
    <property type="component" value="Unassembled WGS sequence"/>
</dbReference>
<dbReference type="Gene3D" id="1.10.101.10">
    <property type="entry name" value="PGBD-like superfamily/PGBD"/>
    <property type="match status" value="1"/>
</dbReference>
<reference evidence="2 3" key="1">
    <citation type="submission" date="2017-07" db="EMBL/GenBank/DDBJ databases">
        <title>Isolation and whole genome analysis of endospore-forming bacteria from heroin.</title>
        <authorList>
            <person name="Kalinowski J."/>
            <person name="Ahrens B."/>
            <person name="Al-Dilaimi A."/>
            <person name="Winkler A."/>
            <person name="Wibberg D."/>
            <person name="Schleenbecker U."/>
            <person name="Ruckert C."/>
            <person name="Wolfel R."/>
            <person name="Grass G."/>
        </authorList>
    </citation>
    <scope>NUCLEOTIDE SEQUENCE [LARGE SCALE GENOMIC DNA]</scope>
    <source>
        <strain evidence="2 3">7509</strain>
    </source>
</reference>
<dbReference type="Pfam" id="PF01471">
    <property type="entry name" value="PG_binding_1"/>
    <property type="match status" value="1"/>
</dbReference>
<name>A0A268HD86_9BACI</name>
<dbReference type="SUPFAM" id="SSF47090">
    <property type="entry name" value="PGBD-like"/>
    <property type="match status" value="1"/>
</dbReference>
<evidence type="ECO:0000259" key="1">
    <source>
        <dbReference type="Pfam" id="PF01471"/>
    </source>
</evidence>
<accession>A0A268HD86</accession>
<organism evidence="2 3">
    <name type="scientific">Terribacillus saccharophilus</name>
    <dbReference type="NCBI Taxonomy" id="361277"/>
    <lineage>
        <taxon>Bacteria</taxon>
        <taxon>Bacillati</taxon>
        <taxon>Bacillota</taxon>
        <taxon>Bacilli</taxon>
        <taxon>Bacillales</taxon>
        <taxon>Bacillaceae</taxon>
        <taxon>Terribacillus</taxon>
    </lineage>
</organism>
<comment type="caution">
    <text evidence="2">The sequence shown here is derived from an EMBL/GenBank/DDBJ whole genome shotgun (WGS) entry which is preliminary data.</text>
</comment>
<evidence type="ECO:0000313" key="2">
    <source>
        <dbReference type="EMBL" id="PAE07790.1"/>
    </source>
</evidence>
<dbReference type="AlphaFoldDB" id="A0A268HD86"/>
<dbReference type="InterPro" id="IPR036366">
    <property type="entry name" value="PGBDSf"/>
</dbReference>
<proteinExistence type="predicted"/>
<dbReference type="RefSeq" id="WP_095270147.1">
    <property type="nucleotide sequence ID" value="NZ_NPBH01000037.1"/>
</dbReference>
<protein>
    <recommendedName>
        <fullName evidence="1">Peptidoglycan binding-like domain-containing protein</fullName>
    </recommendedName>
</protein>
<dbReference type="InterPro" id="IPR002477">
    <property type="entry name" value="Peptidoglycan-bd-like"/>
</dbReference>
<evidence type="ECO:0000313" key="3">
    <source>
        <dbReference type="Proteomes" id="UP000216475"/>
    </source>
</evidence>
<sequence length="98" mass="10420">MQEKLLQAGYKLPKYGADGGYGDETVAAVKAMQKANKIGVDDLYGSESAKSLDAEIAKEAKKDAPKKASGENKAVVPYPGKLIKMGSKGKDVQRIHVP</sequence>
<dbReference type="EMBL" id="NPBH01000037">
    <property type="protein sequence ID" value="PAE07790.1"/>
    <property type="molecule type" value="Genomic_DNA"/>
</dbReference>